<dbReference type="AlphaFoldDB" id="A0A0N9I1J6"/>
<evidence type="ECO:0000256" key="2">
    <source>
        <dbReference type="ARBA" id="ARBA00023163"/>
    </source>
</evidence>
<feature type="region of interest" description="Disordered" evidence="3">
    <location>
        <begin position="244"/>
        <end position="265"/>
    </location>
</feature>
<keyword evidence="2" id="KW-0804">Transcription</keyword>
<evidence type="ECO:0000313" key="6">
    <source>
        <dbReference type="Proteomes" id="UP000063699"/>
    </source>
</evidence>
<dbReference type="InterPro" id="IPR036271">
    <property type="entry name" value="Tet_transcr_reg_TetR-rel_C_sf"/>
</dbReference>
<evidence type="ECO:0000256" key="1">
    <source>
        <dbReference type="ARBA" id="ARBA00023015"/>
    </source>
</evidence>
<evidence type="ECO:0000259" key="4">
    <source>
        <dbReference type="Pfam" id="PF02909"/>
    </source>
</evidence>
<keyword evidence="1" id="KW-0805">Transcription regulation</keyword>
<dbReference type="InterPro" id="IPR004111">
    <property type="entry name" value="Repressor_TetR_C"/>
</dbReference>
<dbReference type="Gene3D" id="1.10.357.10">
    <property type="entry name" value="Tetracycline Repressor, domain 2"/>
    <property type="match status" value="1"/>
</dbReference>
<dbReference type="GO" id="GO:0045892">
    <property type="term" value="P:negative regulation of DNA-templated transcription"/>
    <property type="evidence" value="ECO:0007669"/>
    <property type="project" value="InterPro"/>
</dbReference>
<protein>
    <recommendedName>
        <fullName evidence="4">Tetracycline repressor TetR C-terminal domain-containing protein</fullName>
    </recommendedName>
</protein>
<keyword evidence="6" id="KW-1185">Reference proteome</keyword>
<name>A0A0N9I1J6_9PSEU</name>
<gene>
    <name evidence="5" type="ORF">AOZ06_24875</name>
</gene>
<sequence length="304" mass="32786">MDELTHGSVGTAQKYPALAERATDSLPSARLLLGIVRLMLARRLGNLSAITQRGRQLQEMIEAEDAARPGGLAEDLRAFALISLDSAEHWTASFAEARRHLELGRALAQRLRRPYLEFSGLACQAANEFFLSGPASLYAYVNDMSELQALVVDRALAAVEVDQTAGSWRDRLDGLLRSYTEVLVSSPAVAMMAFQTTAVGPNALRIAEALLRLLDEAGVDQANAAWAIDMLTMLVTAIAAEHAHGSDPGAPDGPVGQAINRAPQDEYPRIHAARTDLMSGTSEERFAWSVDVVVRGILSRAAAR</sequence>
<organism evidence="5 6">
    <name type="scientific">Kibdelosporangium phytohabitans</name>
    <dbReference type="NCBI Taxonomy" id="860235"/>
    <lineage>
        <taxon>Bacteria</taxon>
        <taxon>Bacillati</taxon>
        <taxon>Actinomycetota</taxon>
        <taxon>Actinomycetes</taxon>
        <taxon>Pseudonocardiales</taxon>
        <taxon>Pseudonocardiaceae</taxon>
        <taxon>Kibdelosporangium</taxon>
    </lineage>
</organism>
<dbReference type="SUPFAM" id="SSF48498">
    <property type="entry name" value="Tetracyclin repressor-like, C-terminal domain"/>
    <property type="match status" value="1"/>
</dbReference>
<accession>A0A0N9I1J6</accession>
<dbReference type="EMBL" id="CP012752">
    <property type="protein sequence ID" value="ALG09706.1"/>
    <property type="molecule type" value="Genomic_DNA"/>
</dbReference>
<evidence type="ECO:0000256" key="3">
    <source>
        <dbReference type="SAM" id="MobiDB-lite"/>
    </source>
</evidence>
<dbReference type="Pfam" id="PF02909">
    <property type="entry name" value="TetR_C_1"/>
    <property type="match status" value="1"/>
</dbReference>
<dbReference type="RefSeq" id="WP_054291610.1">
    <property type="nucleotide sequence ID" value="NZ_CP012752.1"/>
</dbReference>
<proteinExistence type="predicted"/>
<feature type="domain" description="Tetracycline repressor TetR C-terminal" evidence="4">
    <location>
        <begin position="164"/>
        <end position="298"/>
    </location>
</feature>
<evidence type="ECO:0000313" key="5">
    <source>
        <dbReference type="EMBL" id="ALG09706.1"/>
    </source>
</evidence>
<dbReference type="STRING" id="860235.AOZ06_24875"/>
<dbReference type="KEGG" id="kphy:AOZ06_24875"/>
<reference evidence="5 6" key="1">
    <citation type="submission" date="2015-07" db="EMBL/GenBank/DDBJ databases">
        <title>Genome sequencing of Kibdelosporangium phytohabitans.</title>
        <authorList>
            <person name="Qin S."/>
            <person name="Xing K."/>
        </authorList>
    </citation>
    <scope>NUCLEOTIDE SEQUENCE [LARGE SCALE GENOMIC DNA]</scope>
    <source>
        <strain evidence="5 6">KLBMP1111</strain>
    </source>
</reference>
<dbReference type="OrthoDB" id="329481at2"/>
<dbReference type="Proteomes" id="UP000063699">
    <property type="component" value="Chromosome"/>
</dbReference>